<sequence>MSKQAKMSAKSAKSSKKKNAAAAGEKIPSNEVGGVYFCLAPSWVAENPDDPPEYFSHDADVVEFMRFNSLPEFPTRSLPERRDQLMGRYPVMLPRLHRSDEESIVAYLRELRLAFGEHTDLDTIGRDLYELLPPAVLSGVLDRERQLMFTAPAPLSWEKFCLLLLTTRLFRTRFKVDNAAGYAAMSNVSQINLVSQHFLESNKLEFERRPTRVLITGVGVSLEVTEIVYLPISFVDTYDAVMIEAFVLPTTRVTYPHLVLGWNFITNHVKHLPWKEDFKKWMPEFASLFQ</sequence>
<evidence type="ECO:0000256" key="1">
    <source>
        <dbReference type="SAM" id="MobiDB-lite"/>
    </source>
</evidence>
<accession>A0ABR1EYZ2</accession>
<name>A0ABR1EYZ2_9ASCO</name>
<feature type="region of interest" description="Disordered" evidence="1">
    <location>
        <begin position="1"/>
        <end position="25"/>
    </location>
</feature>
<evidence type="ECO:0000313" key="2">
    <source>
        <dbReference type="EMBL" id="KAK7202824.1"/>
    </source>
</evidence>
<evidence type="ECO:0000313" key="3">
    <source>
        <dbReference type="Proteomes" id="UP001498771"/>
    </source>
</evidence>
<keyword evidence="3" id="KW-1185">Reference proteome</keyword>
<reference evidence="2 3" key="1">
    <citation type="submission" date="2024-03" db="EMBL/GenBank/DDBJ databases">
        <title>Genome-scale model development and genomic sequencing of the oleaginous clade Lipomyces.</title>
        <authorList>
            <consortium name="Lawrence Berkeley National Laboratory"/>
            <person name="Czajka J.J."/>
            <person name="Han Y."/>
            <person name="Kim J."/>
            <person name="Mondo S.J."/>
            <person name="Hofstad B.A."/>
            <person name="Robles A."/>
            <person name="Haridas S."/>
            <person name="Riley R."/>
            <person name="LaButti K."/>
            <person name="Pangilinan J."/>
            <person name="Andreopoulos W."/>
            <person name="Lipzen A."/>
            <person name="Yan J."/>
            <person name="Wang M."/>
            <person name="Ng V."/>
            <person name="Grigoriev I.V."/>
            <person name="Spatafora J.W."/>
            <person name="Magnuson J.K."/>
            <person name="Baker S.E."/>
            <person name="Pomraning K.R."/>
        </authorList>
    </citation>
    <scope>NUCLEOTIDE SEQUENCE [LARGE SCALE GENOMIC DNA]</scope>
    <source>
        <strain evidence="2 3">Phaff 52-87</strain>
    </source>
</reference>
<dbReference type="GeneID" id="90039186"/>
<dbReference type="EMBL" id="JBBJBU010000015">
    <property type="protein sequence ID" value="KAK7202824.1"/>
    <property type="molecule type" value="Genomic_DNA"/>
</dbReference>
<dbReference type="RefSeq" id="XP_064765857.1">
    <property type="nucleotide sequence ID" value="XM_064913674.1"/>
</dbReference>
<dbReference type="Proteomes" id="UP001498771">
    <property type="component" value="Unassembled WGS sequence"/>
</dbReference>
<comment type="caution">
    <text evidence="2">The sequence shown here is derived from an EMBL/GenBank/DDBJ whole genome shotgun (WGS) entry which is preliminary data.</text>
</comment>
<proteinExistence type="predicted"/>
<protein>
    <submittedName>
        <fullName evidence="2">Uncharacterized protein</fullName>
    </submittedName>
</protein>
<feature type="compositionally biased region" description="Low complexity" evidence="1">
    <location>
        <begin position="1"/>
        <end position="12"/>
    </location>
</feature>
<gene>
    <name evidence="2" type="ORF">BZA70DRAFT_285109</name>
</gene>
<organism evidence="2 3">
    <name type="scientific">Myxozyma melibiosi</name>
    <dbReference type="NCBI Taxonomy" id="54550"/>
    <lineage>
        <taxon>Eukaryota</taxon>
        <taxon>Fungi</taxon>
        <taxon>Dikarya</taxon>
        <taxon>Ascomycota</taxon>
        <taxon>Saccharomycotina</taxon>
        <taxon>Lipomycetes</taxon>
        <taxon>Lipomycetales</taxon>
        <taxon>Lipomycetaceae</taxon>
        <taxon>Myxozyma</taxon>
    </lineage>
</organism>